<dbReference type="AlphaFoldDB" id="A0A6J4H843"/>
<name>A0A6J4H843_9ACTN</name>
<protein>
    <submittedName>
        <fullName evidence="1">Uncharacterized protein</fullName>
    </submittedName>
</protein>
<gene>
    <name evidence="1" type="ORF">AVDCRST_MAG41-342</name>
</gene>
<sequence length="326" mass="35533">MSPRSLFRPVAALAAVTLAVGLVATLSAQPRAAALPRPLSLLSGLEQVVGAISPTVLAQLPADPRLYGPYSSRPTPASCPDGADSCVRRTIADMTARFDRLAPRCDHDAVFSLLYLRVTERYRDLAAPGVGYFGNPALVNQEDRVFYDLYAGSYADWHAGRPGTVPPIWRLTYAAADARQVLGSGDLLLAMAAHILRDLPFALWRIGMGDRADHLAVNAMLRSVYTEVVDELARRFDPLIRSADTLPGSDVLVVTALAQWRDKAWLNGQELVAAGSDPVRFRAVADRIEAESWAVGLNLYLATRYPVQSLTVTRDAYCAQNWNART</sequence>
<evidence type="ECO:0000313" key="1">
    <source>
        <dbReference type="EMBL" id="CAA9217585.1"/>
    </source>
</evidence>
<dbReference type="InterPro" id="IPR046037">
    <property type="entry name" value="DUF5995"/>
</dbReference>
<organism evidence="1">
    <name type="scientific">uncultured Mycobacteriales bacterium</name>
    <dbReference type="NCBI Taxonomy" id="581187"/>
    <lineage>
        <taxon>Bacteria</taxon>
        <taxon>Bacillati</taxon>
        <taxon>Actinomycetota</taxon>
        <taxon>Actinomycetes</taxon>
        <taxon>Mycobacteriales</taxon>
        <taxon>environmental samples</taxon>
    </lineage>
</organism>
<reference evidence="1" key="1">
    <citation type="submission" date="2020-02" db="EMBL/GenBank/DDBJ databases">
        <authorList>
            <person name="Meier V. D."/>
        </authorList>
    </citation>
    <scope>NUCLEOTIDE SEQUENCE</scope>
    <source>
        <strain evidence="1">AVDCRST_MAG41</strain>
    </source>
</reference>
<dbReference type="EMBL" id="CADCTP010000029">
    <property type="protein sequence ID" value="CAA9217585.1"/>
    <property type="molecule type" value="Genomic_DNA"/>
</dbReference>
<proteinExistence type="predicted"/>
<accession>A0A6J4H843</accession>
<dbReference type="Pfam" id="PF19458">
    <property type="entry name" value="DUF5995"/>
    <property type="match status" value="1"/>
</dbReference>